<dbReference type="PANTHER" id="PTHR46383">
    <property type="entry name" value="ASPARTATE AMINOTRANSFERASE"/>
    <property type="match status" value="1"/>
</dbReference>
<proteinExistence type="inferred from homology"/>
<evidence type="ECO:0000256" key="6">
    <source>
        <dbReference type="ARBA" id="ARBA00022898"/>
    </source>
</evidence>
<evidence type="ECO:0000256" key="8">
    <source>
        <dbReference type="SAM" id="MobiDB-lite"/>
    </source>
</evidence>
<feature type="domain" description="Aminotransferase class I/classII large" evidence="9">
    <location>
        <begin position="48"/>
        <end position="400"/>
    </location>
</feature>
<protein>
    <recommendedName>
        <fullName evidence="3">aspartate transaminase</fullName>
        <ecNumber evidence="3">2.6.1.1</ecNumber>
    </recommendedName>
</protein>
<keyword evidence="4 10" id="KW-0032">Aminotransferase</keyword>
<dbReference type="InterPro" id="IPR015421">
    <property type="entry name" value="PyrdxlP-dep_Trfase_major"/>
</dbReference>
<organism evidence="10 11">
    <name type="scientific">Lichenifustis flavocetrariae</name>
    <dbReference type="NCBI Taxonomy" id="2949735"/>
    <lineage>
        <taxon>Bacteria</taxon>
        <taxon>Pseudomonadati</taxon>
        <taxon>Pseudomonadota</taxon>
        <taxon>Alphaproteobacteria</taxon>
        <taxon>Hyphomicrobiales</taxon>
        <taxon>Lichenihabitantaceae</taxon>
        <taxon>Lichenifustis</taxon>
    </lineage>
</organism>
<dbReference type="GO" id="GO:0006520">
    <property type="term" value="P:amino acid metabolic process"/>
    <property type="evidence" value="ECO:0007669"/>
    <property type="project" value="InterPro"/>
</dbReference>
<keyword evidence="11" id="KW-1185">Reference proteome</keyword>
<dbReference type="Gene3D" id="3.40.640.10">
    <property type="entry name" value="Type I PLP-dependent aspartate aminotransferase-like (Major domain)"/>
    <property type="match status" value="1"/>
</dbReference>
<evidence type="ECO:0000256" key="1">
    <source>
        <dbReference type="ARBA" id="ARBA00001933"/>
    </source>
</evidence>
<evidence type="ECO:0000313" key="11">
    <source>
        <dbReference type="Proteomes" id="UP001165667"/>
    </source>
</evidence>
<dbReference type="GO" id="GO:0004069">
    <property type="term" value="F:L-aspartate:2-oxoglutarate aminotransferase activity"/>
    <property type="evidence" value="ECO:0007669"/>
    <property type="project" value="UniProtKB-EC"/>
</dbReference>
<gene>
    <name evidence="10" type="ORF">M8523_11445</name>
</gene>
<dbReference type="InterPro" id="IPR050596">
    <property type="entry name" value="AspAT/PAT-like"/>
</dbReference>
<feature type="compositionally biased region" description="Basic and acidic residues" evidence="8">
    <location>
        <begin position="11"/>
        <end position="22"/>
    </location>
</feature>
<dbReference type="CDD" id="cd00609">
    <property type="entry name" value="AAT_like"/>
    <property type="match status" value="1"/>
</dbReference>
<evidence type="ECO:0000256" key="3">
    <source>
        <dbReference type="ARBA" id="ARBA00012753"/>
    </source>
</evidence>
<accession>A0AA41YWV4</accession>
<keyword evidence="6" id="KW-0663">Pyridoxal phosphate</keyword>
<dbReference type="Proteomes" id="UP001165667">
    <property type="component" value="Unassembled WGS sequence"/>
</dbReference>
<evidence type="ECO:0000256" key="2">
    <source>
        <dbReference type="ARBA" id="ARBA00007441"/>
    </source>
</evidence>
<dbReference type="NCBIfam" id="NF004770">
    <property type="entry name" value="PRK06108.1"/>
    <property type="match status" value="1"/>
</dbReference>
<evidence type="ECO:0000256" key="7">
    <source>
        <dbReference type="ARBA" id="ARBA00049185"/>
    </source>
</evidence>
<comment type="similarity">
    <text evidence="2">Belongs to the class-I pyridoxal-phosphate-dependent aminotransferase family.</text>
</comment>
<dbReference type="InterPro" id="IPR004839">
    <property type="entry name" value="Aminotransferase_I/II_large"/>
</dbReference>
<dbReference type="EMBL" id="JAMOIM010000006">
    <property type="protein sequence ID" value="MCW6508632.1"/>
    <property type="molecule type" value="Genomic_DNA"/>
</dbReference>
<dbReference type="AlphaFoldDB" id="A0AA41YWV4"/>
<keyword evidence="5 10" id="KW-0808">Transferase</keyword>
<feature type="region of interest" description="Disordered" evidence="8">
    <location>
        <begin position="1"/>
        <end position="22"/>
    </location>
</feature>
<dbReference type="InterPro" id="IPR015424">
    <property type="entry name" value="PyrdxlP-dep_Trfase"/>
</dbReference>
<sequence>MSKNESGLAAEPRRGGPLDHIRPEVLGIPESGIVEIFNYGRNRQGLIPLWVGESDQPTPAFISTAATRSFEAGETFYTYQRGIPELRDTIAHYMTGLYGARRALSSERFFVTVGGMHALQIAMRLVGGPGDEFIMPTPAWPNFGGAIVALGGRVVEVPMQLGQAPQPRWTIDADALAGAITSRTRAIVINSPSNPLGWVATLAELQSVLDLARQHGLWIIADEIYGHFVFDMERAPSFHDIMEEDDLILFPQTCSKNWAMTGWRIGWLEAPPALGQIIENLVQYSTSGVPVPTQRAATMAIAHGEGFLAEQVARARANRDVLCNALAATGKVRFARPEGAFYLFCAIEGHPDARKLAFRLVDEAGLGTAPGDGFGAGGDGYLRLCFARSPDQIREVARRLTTWLDQHA</sequence>
<reference evidence="10" key="1">
    <citation type="submission" date="2022-05" db="EMBL/GenBank/DDBJ databases">
        <authorList>
            <person name="Pankratov T."/>
        </authorList>
    </citation>
    <scope>NUCLEOTIDE SEQUENCE</scope>
    <source>
        <strain evidence="10">BP6-180914</strain>
    </source>
</reference>
<dbReference type="PANTHER" id="PTHR46383:SF1">
    <property type="entry name" value="ASPARTATE AMINOTRANSFERASE"/>
    <property type="match status" value="1"/>
</dbReference>
<evidence type="ECO:0000256" key="5">
    <source>
        <dbReference type="ARBA" id="ARBA00022679"/>
    </source>
</evidence>
<comment type="cofactor">
    <cofactor evidence="1">
        <name>pyridoxal 5'-phosphate</name>
        <dbReference type="ChEBI" id="CHEBI:597326"/>
    </cofactor>
</comment>
<comment type="caution">
    <text evidence="10">The sequence shown here is derived from an EMBL/GenBank/DDBJ whole genome shotgun (WGS) entry which is preliminary data.</text>
</comment>
<comment type="catalytic activity">
    <reaction evidence="7">
        <text>L-aspartate + 2-oxoglutarate = oxaloacetate + L-glutamate</text>
        <dbReference type="Rhea" id="RHEA:21824"/>
        <dbReference type="ChEBI" id="CHEBI:16452"/>
        <dbReference type="ChEBI" id="CHEBI:16810"/>
        <dbReference type="ChEBI" id="CHEBI:29985"/>
        <dbReference type="ChEBI" id="CHEBI:29991"/>
        <dbReference type="EC" id="2.6.1.1"/>
    </reaction>
</comment>
<dbReference type="GO" id="GO:0030170">
    <property type="term" value="F:pyridoxal phosphate binding"/>
    <property type="evidence" value="ECO:0007669"/>
    <property type="project" value="InterPro"/>
</dbReference>
<dbReference type="EC" id="2.6.1.1" evidence="3"/>
<dbReference type="SUPFAM" id="SSF53383">
    <property type="entry name" value="PLP-dependent transferases"/>
    <property type="match status" value="1"/>
</dbReference>
<dbReference type="Pfam" id="PF00155">
    <property type="entry name" value="Aminotran_1_2"/>
    <property type="match status" value="1"/>
</dbReference>
<evidence type="ECO:0000256" key="4">
    <source>
        <dbReference type="ARBA" id="ARBA00022576"/>
    </source>
</evidence>
<evidence type="ECO:0000259" key="9">
    <source>
        <dbReference type="Pfam" id="PF00155"/>
    </source>
</evidence>
<dbReference type="RefSeq" id="WP_282585000.1">
    <property type="nucleotide sequence ID" value="NZ_JAMOIM010000006.1"/>
</dbReference>
<evidence type="ECO:0000313" key="10">
    <source>
        <dbReference type="EMBL" id="MCW6508632.1"/>
    </source>
</evidence>
<name>A0AA41YWV4_9HYPH</name>